<dbReference type="PROSITE" id="PS51402">
    <property type="entry name" value="CATALASE_3"/>
    <property type="match status" value="1"/>
</dbReference>
<keyword evidence="9" id="KW-0812">Transmembrane</keyword>
<dbReference type="PIRSF" id="PIRSF000296">
    <property type="entry name" value="SrpA"/>
    <property type="match status" value="1"/>
</dbReference>
<dbReference type="InterPro" id="IPR018028">
    <property type="entry name" value="Catalase"/>
</dbReference>
<keyword evidence="9" id="KW-0472">Membrane</keyword>
<evidence type="ECO:0000256" key="4">
    <source>
        <dbReference type="ARBA" id="ARBA00022723"/>
    </source>
</evidence>
<evidence type="ECO:0000256" key="1">
    <source>
        <dbReference type="ARBA" id="ARBA00005329"/>
    </source>
</evidence>
<dbReference type="SMART" id="SM01060">
    <property type="entry name" value="Catalase"/>
    <property type="match status" value="1"/>
</dbReference>
<evidence type="ECO:0000256" key="2">
    <source>
        <dbReference type="ARBA" id="ARBA00022559"/>
    </source>
</evidence>
<keyword evidence="6 7" id="KW-0408">Iron</keyword>
<reference evidence="11 12" key="1">
    <citation type="journal article" date="2020" name="Int. J. Syst. Evol. Microbiol.">
        <title>Novel acetic acid bacteria from cider fermentations: Acetobacter conturbans sp. nov. and Acetobacter fallax sp. nov.</title>
        <authorList>
            <person name="Sombolestani A.S."/>
            <person name="Cleenwerck I."/>
            <person name="Cnockaert M."/>
            <person name="Borremans W."/>
            <person name="Wieme A.D."/>
            <person name="De Vuyst L."/>
            <person name="Vandamme P."/>
        </authorList>
    </citation>
    <scope>NUCLEOTIDE SEQUENCE [LARGE SCALE GENOMIC DNA]</scope>
    <source>
        <strain evidence="11 12">LMG 1627</strain>
    </source>
</reference>
<dbReference type="Pfam" id="PF00199">
    <property type="entry name" value="Catalase"/>
    <property type="match status" value="1"/>
</dbReference>
<sequence length="369" mass="39500">MVEPPDERRTRTSLLPTDPTVMKHLGFIGIVLALLCSTFAWSAGWLSPHRLTQTSMLDALRAVDGLHPGFRRNHAKGMCVTGWFESNGNAADLSTASVFRPGRVPVVGRFALAGGMPFQADAPAKVRSMALRLMPPDGQEWRMGINNIPVFVARTPQEFHDLLLATRPNPVTGKPDPARVQPFMAAHPDVARAIGLVGKRPLTSGFADDTYLSLDTFRFVNTNGTSIPVRWAMVPVTPPSAPSPGNGPNYLFENLITALHQAPLQWHLIITKGEATDPTADPTLNWPADRPQVDAGTLTLTSAESEDNGACTGITYDPMVLPTGITASDDPILPARSAAYMSSFVRRSGETKPPSAISPATASPNGGPS</sequence>
<evidence type="ECO:0000256" key="5">
    <source>
        <dbReference type="ARBA" id="ARBA00023002"/>
    </source>
</evidence>
<dbReference type="Gene3D" id="1.20.1280.120">
    <property type="match status" value="1"/>
</dbReference>
<gene>
    <name evidence="11" type="ORF">GOB81_15820</name>
</gene>
<keyword evidence="12" id="KW-1185">Reference proteome</keyword>
<dbReference type="InterPro" id="IPR024168">
    <property type="entry name" value="Catalase_SrpA-type_pred"/>
</dbReference>
<dbReference type="Proteomes" id="UP000631653">
    <property type="component" value="Unassembled WGS sequence"/>
</dbReference>
<comment type="similarity">
    <text evidence="1 7">Belongs to the catalase family.</text>
</comment>
<name>A0ABX0K775_9PROT</name>
<comment type="cofactor">
    <cofactor evidence="7">
        <name>heme</name>
        <dbReference type="ChEBI" id="CHEBI:30413"/>
    </cofactor>
</comment>
<organism evidence="11 12">
    <name type="scientific">Acetobacter conturbans</name>
    <dbReference type="NCBI Taxonomy" id="1737472"/>
    <lineage>
        <taxon>Bacteria</taxon>
        <taxon>Pseudomonadati</taxon>
        <taxon>Pseudomonadota</taxon>
        <taxon>Alphaproteobacteria</taxon>
        <taxon>Acetobacterales</taxon>
        <taxon>Acetobacteraceae</taxon>
        <taxon>Acetobacter</taxon>
    </lineage>
</organism>
<dbReference type="SUPFAM" id="SSF56634">
    <property type="entry name" value="Heme-dependent catalase-like"/>
    <property type="match status" value="1"/>
</dbReference>
<comment type="function">
    <text evidence="7">Has an organic peroxide-dependent peroxidase activity.</text>
</comment>
<keyword evidence="9" id="KW-1133">Transmembrane helix</keyword>
<dbReference type="InterPro" id="IPR020835">
    <property type="entry name" value="Catalase_sf"/>
</dbReference>
<dbReference type="InterPro" id="IPR011614">
    <property type="entry name" value="Catalase_core"/>
</dbReference>
<accession>A0ABX0K775</accession>
<dbReference type="CDD" id="cd08153">
    <property type="entry name" value="srpA_like"/>
    <property type="match status" value="1"/>
</dbReference>
<evidence type="ECO:0000256" key="9">
    <source>
        <dbReference type="SAM" id="Phobius"/>
    </source>
</evidence>
<feature type="region of interest" description="Disordered" evidence="8">
    <location>
        <begin position="345"/>
        <end position="369"/>
    </location>
</feature>
<feature type="transmembrane region" description="Helical" evidence="9">
    <location>
        <begin position="25"/>
        <end position="46"/>
    </location>
</feature>
<evidence type="ECO:0000256" key="7">
    <source>
        <dbReference type="PIRNR" id="PIRNR000296"/>
    </source>
</evidence>
<evidence type="ECO:0000313" key="11">
    <source>
        <dbReference type="EMBL" id="NHN90065.1"/>
    </source>
</evidence>
<dbReference type="GO" id="GO:0004096">
    <property type="term" value="F:catalase activity"/>
    <property type="evidence" value="ECO:0007669"/>
    <property type="project" value="UniProtKB-EC"/>
</dbReference>
<dbReference type="Gene3D" id="2.40.180.10">
    <property type="entry name" value="Catalase core domain"/>
    <property type="match status" value="1"/>
</dbReference>
<proteinExistence type="inferred from homology"/>
<dbReference type="EC" id="1.11.1.-" evidence="7"/>
<evidence type="ECO:0000256" key="3">
    <source>
        <dbReference type="ARBA" id="ARBA00022617"/>
    </source>
</evidence>
<protein>
    <recommendedName>
        <fullName evidence="7">Catalase-related peroxidase</fullName>
        <ecNumber evidence="7">1.11.1.-</ecNumber>
    </recommendedName>
</protein>
<dbReference type="PANTHER" id="PTHR11465">
    <property type="entry name" value="CATALASE"/>
    <property type="match status" value="1"/>
</dbReference>
<dbReference type="PANTHER" id="PTHR11465:SF9">
    <property type="entry name" value="CATALASE"/>
    <property type="match status" value="1"/>
</dbReference>
<dbReference type="PRINTS" id="PR00067">
    <property type="entry name" value="CATALASE"/>
</dbReference>
<keyword evidence="3 7" id="KW-0349">Heme</keyword>
<keyword evidence="5 7" id="KW-0560">Oxidoreductase</keyword>
<evidence type="ECO:0000259" key="10">
    <source>
        <dbReference type="SMART" id="SM01060"/>
    </source>
</evidence>
<feature type="compositionally biased region" description="Low complexity" evidence="8">
    <location>
        <begin position="353"/>
        <end position="369"/>
    </location>
</feature>
<keyword evidence="2 7" id="KW-0575">Peroxidase</keyword>
<evidence type="ECO:0000313" key="12">
    <source>
        <dbReference type="Proteomes" id="UP000631653"/>
    </source>
</evidence>
<evidence type="ECO:0000256" key="6">
    <source>
        <dbReference type="ARBA" id="ARBA00023004"/>
    </source>
</evidence>
<dbReference type="EMBL" id="WOSY01000028">
    <property type="protein sequence ID" value="NHN90065.1"/>
    <property type="molecule type" value="Genomic_DNA"/>
</dbReference>
<keyword evidence="4 7" id="KW-0479">Metal-binding</keyword>
<evidence type="ECO:0000256" key="8">
    <source>
        <dbReference type="SAM" id="MobiDB-lite"/>
    </source>
</evidence>
<feature type="domain" description="Catalase core" evidence="10">
    <location>
        <begin position="38"/>
        <end position="368"/>
    </location>
</feature>
<comment type="caution">
    <text evidence="11">The sequence shown here is derived from an EMBL/GenBank/DDBJ whole genome shotgun (WGS) entry which is preliminary data.</text>
</comment>